<feature type="signal peptide" evidence="10">
    <location>
        <begin position="1"/>
        <end position="21"/>
    </location>
</feature>
<dbReference type="InterPro" id="IPR037066">
    <property type="entry name" value="Plug_dom_sf"/>
</dbReference>
<dbReference type="Gene3D" id="2.170.130.10">
    <property type="entry name" value="TonB-dependent receptor, plug domain"/>
    <property type="match status" value="1"/>
</dbReference>
<evidence type="ECO:0000256" key="1">
    <source>
        <dbReference type="ARBA" id="ARBA00004571"/>
    </source>
</evidence>
<feature type="domain" description="TonB-dependent receptor-like beta-barrel" evidence="11">
    <location>
        <begin position="821"/>
        <end position="1428"/>
    </location>
</feature>
<evidence type="ECO:0000259" key="11">
    <source>
        <dbReference type="Pfam" id="PF00593"/>
    </source>
</evidence>
<dbReference type="InterPro" id="IPR039426">
    <property type="entry name" value="TonB-dep_rcpt-like"/>
</dbReference>
<dbReference type="InterPro" id="IPR036942">
    <property type="entry name" value="Beta-barrel_TonB_sf"/>
</dbReference>
<dbReference type="InterPro" id="IPR008969">
    <property type="entry name" value="CarboxyPept-like_regulatory"/>
</dbReference>
<evidence type="ECO:0000256" key="5">
    <source>
        <dbReference type="ARBA" id="ARBA00023077"/>
    </source>
</evidence>
<evidence type="ECO:0000259" key="12">
    <source>
        <dbReference type="Pfam" id="PF07715"/>
    </source>
</evidence>
<comment type="similarity">
    <text evidence="8 9">Belongs to the TonB-dependent receptor family.</text>
</comment>
<dbReference type="SUPFAM" id="SSF56935">
    <property type="entry name" value="Porins"/>
    <property type="match status" value="2"/>
</dbReference>
<comment type="subcellular location">
    <subcellularLocation>
        <location evidence="1 8">Cell outer membrane</location>
        <topology evidence="1 8">Multi-pass membrane protein</topology>
    </subcellularLocation>
</comment>
<feature type="domain" description="TonB-dependent receptor plug" evidence="12">
    <location>
        <begin position="116"/>
        <end position="242"/>
    </location>
</feature>
<dbReference type="RefSeq" id="WP_202104410.1">
    <property type="nucleotide sequence ID" value="NZ_JAERTY010000010.1"/>
</dbReference>
<dbReference type="SUPFAM" id="SSF49464">
    <property type="entry name" value="Carboxypeptidase regulatory domain-like"/>
    <property type="match status" value="1"/>
</dbReference>
<keyword evidence="4 8" id="KW-0812">Transmembrane</keyword>
<dbReference type="PROSITE" id="PS52016">
    <property type="entry name" value="TONB_DEPENDENT_REC_3"/>
    <property type="match status" value="1"/>
</dbReference>
<organism evidence="13 14">
    <name type="scientific">Sphingobacterium faecale</name>
    <dbReference type="NCBI Taxonomy" id="2803775"/>
    <lineage>
        <taxon>Bacteria</taxon>
        <taxon>Pseudomonadati</taxon>
        <taxon>Bacteroidota</taxon>
        <taxon>Sphingobacteriia</taxon>
        <taxon>Sphingobacteriales</taxon>
        <taxon>Sphingobacteriaceae</taxon>
        <taxon>Sphingobacterium</taxon>
    </lineage>
</organism>
<reference evidence="13 14" key="1">
    <citation type="submission" date="2021-01" db="EMBL/GenBank/DDBJ databases">
        <title>C459-1 draft genome sequence.</title>
        <authorList>
            <person name="Zhang X.-F."/>
        </authorList>
    </citation>
    <scope>NUCLEOTIDE SEQUENCE [LARGE SCALE GENOMIC DNA]</scope>
    <source>
        <strain evidence="14">C459-1</strain>
    </source>
</reference>
<dbReference type="Gene3D" id="2.60.40.1120">
    <property type="entry name" value="Carboxypeptidase-like, regulatory domain"/>
    <property type="match status" value="1"/>
</dbReference>
<protein>
    <submittedName>
        <fullName evidence="13">SusC/RagA family TonB-linked outer membrane protein</fullName>
    </submittedName>
</protein>
<evidence type="ECO:0000313" key="13">
    <source>
        <dbReference type="EMBL" id="MBL1410718.1"/>
    </source>
</evidence>
<keyword evidence="10" id="KW-0732">Signal</keyword>
<keyword evidence="14" id="KW-1185">Reference proteome</keyword>
<accession>A0ABS1R7S2</accession>
<dbReference type="EMBL" id="JAERTY010000010">
    <property type="protein sequence ID" value="MBL1410718.1"/>
    <property type="molecule type" value="Genomic_DNA"/>
</dbReference>
<name>A0ABS1R7S2_9SPHI</name>
<evidence type="ECO:0000256" key="2">
    <source>
        <dbReference type="ARBA" id="ARBA00022448"/>
    </source>
</evidence>
<proteinExistence type="inferred from homology"/>
<dbReference type="InterPro" id="IPR012910">
    <property type="entry name" value="Plug_dom"/>
</dbReference>
<keyword evidence="7 8" id="KW-0998">Cell outer membrane</keyword>
<evidence type="ECO:0000256" key="10">
    <source>
        <dbReference type="SAM" id="SignalP"/>
    </source>
</evidence>
<keyword evidence="2 8" id="KW-0813">Transport</keyword>
<keyword evidence="3 8" id="KW-1134">Transmembrane beta strand</keyword>
<gene>
    <name evidence="13" type="ORF">JKG61_18305</name>
</gene>
<dbReference type="InterPro" id="IPR023997">
    <property type="entry name" value="TonB-dep_OMP_SusC/RagA_CS"/>
</dbReference>
<evidence type="ECO:0000256" key="7">
    <source>
        <dbReference type="ARBA" id="ARBA00023237"/>
    </source>
</evidence>
<dbReference type="Pfam" id="PF00593">
    <property type="entry name" value="TonB_dep_Rec_b-barrel"/>
    <property type="match status" value="2"/>
</dbReference>
<keyword evidence="6 8" id="KW-0472">Membrane</keyword>
<evidence type="ECO:0000313" key="14">
    <source>
        <dbReference type="Proteomes" id="UP000625283"/>
    </source>
</evidence>
<dbReference type="NCBIfam" id="TIGR04057">
    <property type="entry name" value="SusC_RagA_signa"/>
    <property type="match status" value="1"/>
</dbReference>
<evidence type="ECO:0000256" key="6">
    <source>
        <dbReference type="ARBA" id="ARBA00023136"/>
    </source>
</evidence>
<dbReference type="InterPro" id="IPR023996">
    <property type="entry name" value="TonB-dep_OMP_SusC/RagA"/>
</dbReference>
<evidence type="ECO:0000256" key="9">
    <source>
        <dbReference type="RuleBase" id="RU003357"/>
    </source>
</evidence>
<evidence type="ECO:0000256" key="4">
    <source>
        <dbReference type="ARBA" id="ARBA00022692"/>
    </source>
</evidence>
<dbReference type="NCBIfam" id="TIGR04056">
    <property type="entry name" value="OMP_RagA_SusC"/>
    <property type="match status" value="2"/>
</dbReference>
<feature type="chain" id="PRO_5047251841" evidence="10">
    <location>
        <begin position="22"/>
        <end position="1466"/>
    </location>
</feature>
<dbReference type="Proteomes" id="UP000625283">
    <property type="component" value="Unassembled WGS sequence"/>
</dbReference>
<comment type="caution">
    <text evidence="13">The sequence shown here is derived from an EMBL/GenBank/DDBJ whole genome shotgun (WGS) entry which is preliminary data.</text>
</comment>
<dbReference type="Gene3D" id="2.40.170.20">
    <property type="entry name" value="TonB-dependent receptor, beta-barrel domain"/>
    <property type="match status" value="2"/>
</dbReference>
<evidence type="ECO:0000256" key="8">
    <source>
        <dbReference type="PROSITE-ProRule" id="PRU01360"/>
    </source>
</evidence>
<keyword evidence="5 9" id="KW-0798">TonB box</keyword>
<dbReference type="InterPro" id="IPR000531">
    <property type="entry name" value="Beta-barrel_TonB"/>
</dbReference>
<sequence>MKQKLLSLFFVLTCLIGVSMAQNRQVSGKVTSATDGAPLSGVSVSVVGTSTATQTDGSGNYSISVNQGAALNFSFIGYNAQRVTVGSQSSINIQLVSEDNALEEVVVTALGVKKEKKAVGYSVQEVKSEDILSSREPNVINALAGKVAGLQISSSGGQAGSSAMIQLRGNTSITGSGEPLFVIDGIPVDNGNSQGDETVDPLFTGTGSSRLADLDPNIIESVSVLKGAGASALYGSRGMFGVIMITTKKGASEESRKIPRISVSSSVSLDNAITAGFQNTYLQGLNGLYRNGLPLAYGGYAEQAGAAPQTSAVWGPHKDSVSQAVINAIGMPKVLDPRKQFYQTGVNWNNSVSMSGGGGNTSYILTYSNTNQEGIVPNNTFKRNSFTGGFTTKLSELVTSSTSVTYSNTKNNRMIEGNGGQSFLFGLNFAPASFDMKEAYEKYGNLSWQSDVTATGGFNNPFWIVNNNSRPSNVNRFVVSNETTVDLLPWLKLINRAGLDTYSDLSEEKVDVGTKGIPNGRYFSGLINYKQWNNDLILSANYEINDDWSISGLIGTNYNQQSFNRRTIRGVGLDIPGFFDISGMTSQQAYQKDWMKRLVGIYASANIDYKNYLYLNLTARNDWSSTLPTGNNSFFYPSASASFIFTEAFDLANDVFSFGKVRASVAQAGNDAPPYYTTQAYVQATPGDGTRGEITFPYNGVNGFKSSSVLASIDLKPEIVTEYEVGTELRFFRNRIGLEFSYYNKKSENQILQQPMAPTSGYAYLVANAGKLSNSGVEVMLDLVPVKTNDFTWNIVTNFSKNKYKLESLAEGVDNIYLGGFDNPQVRIDANYGFVIDPLTGEKSLDWGLNSQMGARPYAGNSNLLGSLALDERTGKIGNVNFNTYLEARFLKDFTFRTTVGGNYYNRYTTTFQNPEYGDAANVRGRSTKIQNRQLSFTFNQVLTYDKTFGDHNLNVMVGHENYRLERNFLSATRSGFPFPGNSELAPGATLEDATSYENYHRIEGYFSRVNYTYLDKYLVSASLRRDGTSRFYPGKDGKGNNQWGNFYSVGAGWRISQEDFLKDVSWINELKLRASYGEQGNEGVVQARASSETDQEDPTNTNIDNFYGWQSLYGYGWNNVSMPGAIITSLPNEGLGWEKNRAVNVGLDFTLFDRKIDGTIEWYNRESSNLLFRVPLPMSTGITSIWRNVGTMYNRGIDLQIGYNAIRHTDFDWRIDLNLSHYKNKITKLPEENRDAGIISGTKRLMEGQDVYQFWLRDYAGVDPTNGDALWYMDELDADDNVIGRTTTNNVNSATYYYHGSAIPDFVGGITNSFRYKQFDLSVLLTYQIGGKFYDGNYASLMHMGNYGTHWHSDILNAWTEPGQVTDVPRLQNGIGAANAGNSTSSRFLFDASYLNVKNITLGYNFDKLLSSRMGLSGLRVFANVDNAAIFTKRKGMDPQRSFTGTADYTYPTMRNFTFGVTIGL</sequence>
<evidence type="ECO:0000256" key="3">
    <source>
        <dbReference type="ARBA" id="ARBA00022452"/>
    </source>
</evidence>
<feature type="domain" description="TonB-dependent receptor-like beta-barrel" evidence="11">
    <location>
        <begin position="420"/>
        <end position="804"/>
    </location>
</feature>
<dbReference type="Pfam" id="PF07715">
    <property type="entry name" value="Plug"/>
    <property type="match status" value="1"/>
</dbReference>
<dbReference type="Pfam" id="PF13715">
    <property type="entry name" value="CarbopepD_reg_2"/>
    <property type="match status" value="1"/>
</dbReference>